<dbReference type="AlphaFoldDB" id="A6GEZ2"/>
<accession>A6GEZ2</accession>
<keyword evidence="3" id="KW-1185">Reference proteome</keyword>
<comment type="caution">
    <text evidence="2">The sequence shown here is derived from an EMBL/GenBank/DDBJ whole genome shotgun (WGS) entry which is preliminary data.</text>
</comment>
<feature type="compositionally biased region" description="Basic and acidic residues" evidence="1">
    <location>
        <begin position="90"/>
        <end position="108"/>
    </location>
</feature>
<protein>
    <submittedName>
        <fullName evidence="2">Uncharacterized protein</fullName>
    </submittedName>
</protein>
<proteinExistence type="predicted"/>
<evidence type="ECO:0000313" key="3">
    <source>
        <dbReference type="Proteomes" id="UP000005801"/>
    </source>
</evidence>
<sequence>MFVTFGFELPSEDNLDQSEAAVAFVLDKTDLHIQFATTRHYYYHWSDVSSTSTQIDTRWTIKDTDGDGVKEVVVRETVDESHDDSEYEGGDSREKRDKKSVCAYDRGDTPTTTRR</sequence>
<feature type="region of interest" description="Disordered" evidence="1">
    <location>
        <begin position="71"/>
        <end position="115"/>
    </location>
</feature>
<organism evidence="2 3">
    <name type="scientific">Plesiocystis pacifica SIR-1</name>
    <dbReference type="NCBI Taxonomy" id="391625"/>
    <lineage>
        <taxon>Bacteria</taxon>
        <taxon>Pseudomonadati</taxon>
        <taxon>Myxococcota</taxon>
        <taxon>Polyangia</taxon>
        <taxon>Nannocystales</taxon>
        <taxon>Nannocystaceae</taxon>
        <taxon>Plesiocystis</taxon>
    </lineage>
</organism>
<gene>
    <name evidence="2" type="ORF">PPSIR1_29021</name>
</gene>
<dbReference type="Proteomes" id="UP000005801">
    <property type="component" value="Unassembled WGS sequence"/>
</dbReference>
<dbReference type="EMBL" id="ABCS01000087">
    <property type="protein sequence ID" value="EDM75584.1"/>
    <property type="molecule type" value="Genomic_DNA"/>
</dbReference>
<reference evidence="2 3" key="1">
    <citation type="submission" date="2007-06" db="EMBL/GenBank/DDBJ databases">
        <authorList>
            <person name="Shimkets L."/>
            <person name="Ferriera S."/>
            <person name="Johnson J."/>
            <person name="Kravitz S."/>
            <person name="Beeson K."/>
            <person name="Sutton G."/>
            <person name="Rogers Y.-H."/>
            <person name="Friedman R."/>
            <person name="Frazier M."/>
            <person name="Venter J.C."/>
        </authorList>
    </citation>
    <scope>NUCLEOTIDE SEQUENCE [LARGE SCALE GENOMIC DNA]</scope>
    <source>
        <strain evidence="2 3">SIR-1</strain>
    </source>
</reference>
<evidence type="ECO:0000313" key="2">
    <source>
        <dbReference type="EMBL" id="EDM75584.1"/>
    </source>
</evidence>
<feature type="compositionally biased region" description="Basic and acidic residues" evidence="1">
    <location>
        <begin position="71"/>
        <end position="80"/>
    </location>
</feature>
<dbReference type="STRING" id="391625.PPSIR1_29021"/>
<dbReference type="RefSeq" id="WP_006975282.1">
    <property type="nucleotide sequence ID" value="NZ_ABCS01000087.1"/>
</dbReference>
<name>A6GEZ2_9BACT</name>
<evidence type="ECO:0000256" key="1">
    <source>
        <dbReference type="SAM" id="MobiDB-lite"/>
    </source>
</evidence>